<dbReference type="InterPro" id="IPR051099">
    <property type="entry name" value="AGR/TXD"/>
</dbReference>
<feature type="transmembrane region" description="Helical" evidence="5">
    <location>
        <begin position="470"/>
        <end position="490"/>
    </location>
</feature>
<keyword evidence="5" id="KW-0472">Membrane</keyword>
<dbReference type="SUPFAM" id="SSF63829">
    <property type="entry name" value="Calcium-dependent phosphotriesterase"/>
    <property type="match status" value="1"/>
</dbReference>
<evidence type="ECO:0000259" key="6">
    <source>
        <dbReference type="PROSITE" id="PS51352"/>
    </source>
</evidence>
<protein>
    <recommendedName>
        <fullName evidence="6">Thioredoxin domain-containing protein</fullName>
    </recommendedName>
</protein>
<evidence type="ECO:0000256" key="4">
    <source>
        <dbReference type="SAM" id="MobiDB-lite"/>
    </source>
</evidence>
<dbReference type="SUPFAM" id="SSF52833">
    <property type="entry name" value="Thioredoxin-like"/>
    <property type="match status" value="1"/>
</dbReference>
<dbReference type="OrthoDB" id="267639at2"/>
<dbReference type="InterPro" id="IPR049052">
    <property type="entry name" value="nSTAND1"/>
</dbReference>
<dbReference type="PANTHER" id="PTHR15337:SF11">
    <property type="entry name" value="THIOREDOXIN DOMAIN-CONTAINING PROTEIN"/>
    <property type="match status" value="1"/>
</dbReference>
<sequence length="1522" mass="168945">MSQTRSTTLNGAGGHIGRRTDSDSLSDECPWPGLMSFRERDRCFFFGRNAEIQELLQCVGHSTLTVLYGQSGLGKTSLLRAGLTPDLRRMGFVPIHIRLTYEDSSACLSAQVVDEVCQAMGINIARPSEMSLWELFHDPTYGLAGQTNRVQSTEIEHSEQAAELPIPVLIFDQFEEVGVHGTRHDGTEVADFIESLAGLIENRPTGVTVERVRRDSRFAERLVRSQSRVKILLTLRDDYLYWLERWRHEIPSLMRNRMELLPLSGIQALDTVREPSRLRCLNDATAVPIMDDETAREIVRVAAGADATAPLTELSNIPPLLNLLCQQINERRIAEGAETVKCKDVQQSAPDVLVDFYSQCIGGFSGKVRDFIEEELISENGLHRESVSLDTAWADLRNGQVAAPDEVINRLVEMRLLSLDERGGTSRVELTHDVLVPIVQQSKIRRHSEIEIAAKQAEVIRQRRMTVRNAVLGSLAAILLTAAATGVFAWSQRNQAVASERVARENEERAKTNEKEAKVAKAKAEEAASIAQAAMKRIASLQDDNKALLADAAKSTYARGRNMLFAGLQQQAASQASLPGRTTWNEVLGYWNEALRFDPSSGPVAKSIFSTLTNHPRQDLRLPVEIFACDFVTPQSVFAMNSASSALAVSNGTNVTCCHAGTETVLEHDENVRTISFDASGQFLVVVTDEEKVFVWKWSDGSRVCQLSVDAPIQTVLFVEELGRILISTSEPKIQIWSSEGMLVETVSSTLPLTSNSLTSDLSQFLSIEIVEEATESDNESLDPRFVIRVRSCRTGETISEGQIAWEQPFVNVSFLGDSRNVFSLANSGSFSQQMRIQSQDDAASAYASLSDRVETIHLSRDGKWLVTLRLRDGRECASPNDLQWIVERWDTSTLRRTGPEINLHGEINDSFCSTALKLLFVTDSQQKLSAWNLVSGTRTPIHDHSNVAFAAIDQNGTSLVTLGTDGIATRWPIDRYPVSVQSRSIESSLRQLKFDPLNEQLWLVNAAYQVSTLGFVDGAMSHDPAHEKGQVSSWPGLSIADPLPSADEANARERKLVALPKDRPNLTLTKLSGLDDKIGLFDNPSNPDEVAKKLSEPFGKNVNWFTDFEEAMATARSEGKLVLCYFTSTWCGACKGLQSDVLATPEFREFAGDLVLYFHVTDASQSDTIPVEIQNATVSLPALTFLDPSGHLLTQVDMSDRTVATVRREYERLIMGDRGDTQWEISHLSRKSLIEFLIADRKSRGNANAVLVPEDERSVLISRTDTIERFDAKTGELLEKFDLPTDTIPLAVSREGRDLITLTGTSQVRVRSETSWATRDAFHDGVVSAAKFDPSGRFLITLAKRPPYWTRQCGVQSDPEQTLCLWRITPEGLERLWGPIQDVLIAKFDKEGERIVVADKSGVQCLRTLDGAPCSERLAVHSPVDDVEFGAADGTLYIATERELLTWKMAALSDFQWSDESGYVPELHQWIEAVAGVSSGTHGSLQLMDDSRRREVLRRFSGGKGLPEPWSRLHRQLIETQ</sequence>
<dbReference type="InterPro" id="IPR013766">
    <property type="entry name" value="Thioredoxin_domain"/>
</dbReference>
<dbReference type="RefSeq" id="WP_146523022.1">
    <property type="nucleotide sequence ID" value="NZ_CP151726.1"/>
</dbReference>
<dbReference type="Pfam" id="PF13899">
    <property type="entry name" value="Thioredoxin_7"/>
    <property type="match status" value="1"/>
</dbReference>
<dbReference type="Gene3D" id="3.40.50.300">
    <property type="entry name" value="P-loop containing nucleotide triphosphate hydrolases"/>
    <property type="match status" value="1"/>
</dbReference>
<keyword evidence="5" id="KW-1133">Transmembrane helix</keyword>
<accession>A0A5C5ZZZ8</accession>
<evidence type="ECO:0000256" key="3">
    <source>
        <dbReference type="SAM" id="Coils"/>
    </source>
</evidence>
<evidence type="ECO:0000313" key="7">
    <source>
        <dbReference type="EMBL" id="TWT92715.1"/>
    </source>
</evidence>
<feature type="domain" description="Thioredoxin" evidence="6">
    <location>
        <begin position="1058"/>
        <end position="1216"/>
    </location>
</feature>
<comment type="caution">
    <text evidence="7">The sequence shown here is derived from an EMBL/GenBank/DDBJ whole genome shotgun (WGS) entry which is preliminary data.</text>
</comment>
<evidence type="ECO:0000256" key="1">
    <source>
        <dbReference type="ARBA" id="ARBA00022729"/>
    </source>
</evidence>
<dbReference type="EMBL" id="SJPN01000010">
    <property type="protein sequence ID" value="TWT92715.1"/>
    <property type="molecule type" value="Genomic_DNA"/>
</dbReference>
<dbReference type="SUPFAM" id="SSF52540">
    <property type="entry name" value="P-loop containing nucleoside triphosphate hydrolases"/>
    <property type="match status" value="1"/>
</dbReference>
<dbReference type="SUPFAM" id="SSF101908">
    <property type="entry name" value="Putative isomerase YbhE"/>
    <property type="match status" value="1"/>
</dbReference>
<dbReference type="InterPro" id="IPR001680">
    <property type="entry name" value="WD40_rpt"/>
</dbReference>
<dbReference type="Gene3D" id="3.40.30.10">
    <property type="entry name" value="Glutaredoxin"/>
    <property type="match status" value="1"/>
</dbReference>
<dbReference type="PROSITE" id="PS51352">
    <property type="entry name" value="THIOREDOXIN_2"/>
    <property type="match status" value="1"/>
</dbReference>
<evidence type="ECO:0000256" key="5">
    <source>
        <dbReference type="SAM" id="Phobius"/>
    </source>
</evidence>
<dbReference type="PROSITE" id="PS50082">
    <property type="entry name" value="WD_REPEATS_2"/>
    <property type="match status" value="1"/>
</dbReference>
<dbReference type="PANTHER" id="PTHR15337">
    <property type="entry name" value="ANTERIOR GRADIENT PROTEIN-RELATED"/>
    <property type="match status" value="1"/>
</dbReference>
<keyword evidence="1" id="KW-0732">Signal</keyword>
<evidence type="ECO:0000313" key="8">
    <source>
        <dbReference type="Proteomes" id="UP000320176"/>
    </source>
</evidence>
<dbReference type="InterPro" id="IPR015943">
    <property type="entry name" value="WD40/YVTN_repeat-like_dom_sf"/>
</dbReference>
<feature type="region of interest" description="Disordered" evidence="4">
    <location>
        <begin position="1"/>
        <end position="26"/>
    </location>
</feature>
<keyword evidence="5" id="KW-0812">Transmembrane</keyword>
<dbReference type="InterPro" id="IPR027417">
    <property type="entry name" value="P-loop_NTPase"/>
</dbReference>
<dbReference type="InterPro" id="IPR036249">
    <property type="entry name" value="Thioredoxin-like_sf"/>
</dbReference>
<feature type="compositionally biased region" description="Polar residues" evidence="4">
    <location>
        <begin position="1"/>
        <end position="10"/>
    </location>
</feature>
<dbReference type="Pfam" id="PF20703">
    <property type="entry name" value="nSTAND1"/>
    <property type="match status" value="1"/>
</dbReference>
<feature type="coiled-coil region" evidence="3">
    <location>
        <begin position="503"/>
        <end position="551"/>
    </location>
</feature>
<name>A0A5C5ZZZ8_9BACT</name>
<gene>
    <name evidence="7" type="ORF">Pla52n_60800</name>
</gene>
<evidence type="ECO:0000256" key="2">
    <source>
        <dbReference type="PROSITE-ProRule" id="PRU00221"/>
    </source>
</evidence>
<dbReference type="Gene3D" id="2.130.10.10">
    <property type="entry name" value="YVTN repeat-like/Quinoprotein amine dehydrogenase"/>
    <property type="match status" value="3"/>
</dbReference>
<organism evidence="7 8">
    <name type="scientific">Stieleria varia</name>
    <dbReference type="NCBI Taxonomy" id="2528005"/>
    <lineage>
        <taxon>Bacteria</taxon>
        <taxon>Pseudomonadati</taxon>
        <taxon>Planctomycetota</taxon>
        <taxon>Planctomycetia</taxon>
        <taxon>Pirellulales</taxon>
        <taxon>Pirellulaceae</taxon>
        <taxon>Stieleria</taxon>
    </lineage>
</organism>
<feature type="repeat" description="WD" evidence="2">
    <location>
        <begin position="665"/>
        <end position="706"/>
    </location>
</feature>
<dbReference type="Proteomes" id="UP000320176">
    <property type="component" value="Unassembled WGS sequence"/>
</dbReference>
<keyword evidence="3" id="KW-0175">Coiled coil</keyword>
<proteinExistence type="predicted"/>
<keyword evidence="8" id="KW-1185">Reference proteome</keyword>
<keyword evidence="2" id="KW-0853">WD repeat</keyword>
<reference evidence="7 8" key="1">
    <citation type="submission" date="2019-02" db="EMBL/GenBank/DDBJ databases">
        <title>Deep-cultivation of Planctomycetes and their phenomic and genomic characterization uncovers novel biology.</title>
        <authorList>
            <person name="Wiegand S."/>
            <person name="Jogler M."/>
            <person name="Boedeker C."/>
            <person name="Pinto D."/>
            <person name="Vollmers J."/>
            <person name="Rivas-Marin E."/>
            <person name="Kohn T."/>
            <person name="Peeters S.H."/>
            <person name="Heuer A."/>
            <person name="Rast P."/>
            <person name="Oberbeckmann S."/>
            <person name="Bunk B."/>
            <person name="Jeske O."/>
            <person name="Meyerdierks A."/>
            <person name="Storesund J.E."/>
            <person name="Kallscheuer N."/>
            <person name="Luecker S."/>
            <person name="Lage O.M."/>
            <person name="Pohl T."/>
            <person name="Merkel B.J."/>
            <person name="Hornburger P."/>
            <person name="Mueller R.-W."/>
            <person name="Bruemmer F."/>
            <person name="Labrenz M."/>
            <person name="Spormann A.M."/>
            <person name="Op Den Camp H."/>
            <person name="Overmann J."/>
            <person name="Amann R."/>
            <person name="Jetten M.S.M."/>
            <person name="Mascher T."/>
            <person name="Medema M.H."/>
            <person name="Devos D.P."/>
            <person name="Kaster A.-K."/>
            <person name="Ovreas L."/>
            <person name="Rohde M."/>
            <person name="Galperin M.Y."/>
            <person name="Jogler C."/>
        </authorList>
    </citation>
    <scope>NUCLEOTIDE SEQUENCE [LARGE SCALE GENOMIC DNA]</scope>
    <source>
        <strain evidence="7 8">Pla52n</strain>
    </source>
</reference>